<comment type="catalytic activity">
    <reaction evidence="3">
        <text>S-adenosyl 3-(methylsulfanyl)propylamine + putrescine = S-methyl-5'-thioadenosine + spermidine + H(+)</text>
        <dbReference type="Rhea" id="RHEA:12721"/>
        <dbReference type="ChEBI" id="CHEBI:15378"/>
        <dbReference type="ChEBI" id="CHEBI:17509"/>
        <dbReference type="ChEBI" id="CHEBI:57443"/>
        <dbReference type="ChEBI" id="CHEBI:57834"/>
        <dbReference type="ChEBI" id="CHEBI:326268"/>
        <dbReference type="EC" id="2.5.1.16"/>
    </reaction>
</comment>
<organism evidence="4 5">
    <name type="scientific">Theobroma cacao</name>
    <name type="common">Cacao</name>
    <name type="synonym">Cocoa</name>
    <dbReference type="NCBI Taxonomy" id="3641"/>
    <lineage>
        <taxon>Eukaryota</taxon>
        <taxon>Viridiplantae</taxon>
        <taxon>Streptophyta</taxon>
        <taxon>Embryophyta</taxon>
        <taxon>Tracheophyta</taxon>
        <taxon>Spermatophyta</taxon>
        <taxon>Magnoliopsida</taxon>
        <taxon>eudicotyledons</taxon>
        <taxon>Gunneridae</taxon>
        <taxon>Pentapetalae</taxon>
        <taxon>rosids</taxon>
        <taxon>malvids</taxon>
        <taxon>Malvales</taxon>
        <taxon>Malvaceae</taxon>
        <taxon>Byttnerioideae</taxon>
        <taxon>Theobroma</taxon>
    </lineage>
</organism>
<keyword evidence="5" id="KW-1185">Reference proteome</keyword>
<dbReference type="Pfam" id="PF01564">
    <property type="entry name" value="Spermine_synth"/>
    <property type="match status" value="1"/>
</dbReference>
<dbReference type="InterPro" id="IPR029063">
    <property type="entry name" value="SAM-dependent_MTases_sf"/>
</dbReference>
<sequence>MLKRFKTNQILIKLDWVSSFISLNSVPKPKFAAGFSFEYQKCAVFNNPMVSGMSSVIPGQFSKISPLWPDLDGICFLSDMHFSPSFSEVYVAVRYEDLHVNLHIADGVEFLEAAPWGSYYAPIVDSSDPTTKAICPGGVVCTQAESLWLHMHIIGRRQIFKGSVNICISKIHSAAFCLPSSAEKVLGPKLT</sequence>
<dbReference type="PANTHER" id="PTHR11558:SF11">
    <property type="entry name" value="SPERMIDINE SYNTHASE"/>
    <property type="match status" value="1"/>
</dbReference>
<evidence type="ECO:0000313" key="5">
    <source>
        <dbReference type="Proteomes" id="UP000026915"/>
    </source>
</evidence>
<dbReference type="InterPro" id="IPR001045">
    <property type="entry name" value="Spermi_synthase"/>
</dbReference>
<evidence type="ECO:0000256" key="2">
    <source>
        <dbReference type="ARBA" id="ARBA00012455"/>
    </source>
</evidence>
<gene>
    <name evidence="4" type="ORF">TCM_016856</name>
</gene>
<dbReference type="Gramene" id="EOY02347">
    <property type="protein sequence ID" value="EOY02347"/>
    <property type="gene ID" value="TCM_016856"/>
</dbReference>
<dbReference type="eggNOG" id="KOG1562">
    <property type="taxonomic scope" value="Eukaryota"/>
</dbReference>
<dbReference type="InParanoid" id="A0A061ED55"/>
<dbReference type="HOGENOM" id="CLU_1423817_0_0_1"/>
<name>A0A061ED55_THECC</name>
<dbReference type="STRING" id="3641.A0A061ED55"/>
<reference evidence="4 5" key="1">
    <citation type="journal article" date="2013" name="Genome Biol.">
        <title>The genome sequence of the most widely cultivated cacao type and its use to identify candidate genes regulating pod color.</title>
        <authorList>
            <person name="Motamayor J.C."/>
            <person name="Mockaitis K."/>
            <person name="Schmutz J."/>
            <person name="Haiminen N."/>
            <person name="Iii D.L."/>
            <person name="Cornejo O."/>
            <person name="Findley S.D."/>
            <person name="Zheng P."/>
            <person name="Utro F."/>
            <person name="Royaert S."/>
            <person name="Saski C."/>
            <person name="Jenkins J."/>
            <person name="Podicheti R."/>
            <person name="Zhao M."/>
            <person name="Scheffler B.E."/>
            <person name="Stack J.C."/>
            <person name="Feltus F.A."/>
            <person name="Mustiga G.M."/>
            <person name="Amores F."/>
            <person name="Phillips W."/>
            <person name="Marelli J.P."/>
            <person name="May G.D."/>
            <person name="Shapiro H."/>
            <person name="Ma J."/>
            <person name="Bustamante C.D."/>
            <person name="Schnell R.J."/>
            <person name="Main D."/>
            <person name="Gilbert D."/>
            <person name="Parida L."/>
            <person name="Kuhn D.N."/>
        </authorList>
    </citation>
    <scope>NUCLEOTIDE SEQUENCE [LARGE SCALE GENOMIC DNA]</scope>
    <source>
        <strain evidence="5">cv. Matina 1-6</strain>
    </source>
</reference>
<dbReference type="AlphaFoldDB" id="A0A061ED55"/>
<dbReference type="EC" id="2.5.1.16" evidence="2"/>
<evidence type="ECO:0000313" key="4">
    <source>
        <dbReference type="EMBL" id="EOY02347.1"/>
    </source>
</evidence>
<dbReference type="Gene3D" id="3.40.50.150">
    <property type="entry name" value="Vaccinia Virus protein VP39"/>
    <property type="match status" value="1"/>
</dbReference>
<comment type="pathway">
    <text evidence="1">Amine and polyamine biosynthesis; spermidine biosynthesis; spermidine from putrescine: step 1/1.</text>
</comment>
<proteinExistence type="predicted"/>
<dbReference type="GO" id="GO:0004766">
    <property type="term" value="F:spermidine synthase activity"/>
    <property type="evidence" value="ECO:0007669"/>
    <property type="project" value="UniProtKB-EC"/>
</dbReference>
<dbReference type="PANTHER" id="PTHR11558">
    <property type="entry name" value="SPERMIDINE/SPERMINE SYNTHASE"/>
    <property type="match status" value="1"/>
</dbReference>
<evidence type="ECO:0000256" key="3">
    <source>
        <dbReference type="ARBA" id="ARBA00049307"/>
    </source>
</evidence>
<evidence type="ECO:0000256" key="1">
    <source>
        <dbReference type="ARBA" id="ARBA00005123"/>
    </source>
</evidence>
<dbReference type="Proteomes" id="UP000026915">
    <property type="component" value="Chromosome 4"/>
</dbReference>
<dbReference type="EMBL" id="CM001882">
    <property type="protein sequence ID" value="EOY02347.1"/>
    <property type="molecule type" value="Genomic_DNA"/>
</dbReference>
<protein>
    <recommendedName>
        <fullName evidence="2">spermidine synthase</fullName>
        <ecNumber evidence="2">2.5.1.16</ecNumber>
    </recommendedName>
</protein>
<accession>A0A061ED55</accession>